<dbReference type="SUPFAM" id="SSF52172">
    <property type="entry name" value="CheY-like"/>
    <property type="match status" value="1"/>
</dbReference>
<gene>
    <name evidence="2" type="ORF">OO17_24845</name>
</gene>
<organism evidence="2 3">
    <name type="scientific">Rhodopseudomonas palustris</name>
    <dbReference type="NCBI Taxonomy" id="1076"/>
    <lineage>
        <taxon>Bacteria</taxon>
        <taxon>Pseudomonadati</taxon>
        <taxon>Pseudomonadota</taxon>
        <taxon>Alphaproteobacteria</taxon>
        <taxon>Hyphomicrobiales</taxon>
        <taxon>Nitrobacteraceae</taxon>
        <taxon>Rhodopseudomonas</taxon>
    </lineage>
</organism>
<dbReference type="PANTHER" id="PTHR33121">
    <property type="entry name" value="CYCLIC DI-GMP PHOSPHODIESTERASE PDEF"/>
    <property type="match status" value="1"/>
</dbReference>
<reference evidence="2 3" key="1">
    <citation type="submission" date="2014-11" db="EMBL/GenBank/DDBJ databases">
        <title>Genomics and ecophysiology of heterotrophic nitrogen fixing bacteria isolated from estuarine surface water.</title>
        <authorList>
            <person name="Bentzon-Tilia M."/>
            <person name="Severin I."/>
            <person name="Hansen L.H."/>
            <person name="Riemann L."/>
        </authorList>
    </citation>
    <scope>NUCLEOTIDE SEQUENCE [LARGE SCALE GENOMIC DNA]</scope>
    <source>
        <strain evidence="2 3">BAL398</strain>
    </source>
</reference>
<sequence>MHKSGFGRRRLAPRACIADRKAHLRTFMMESLEELGFVTSECADTDELAPVLDAHQPDLVVLGSSIDGIEAGRIIEILAERRFDGQVLVIGPRESIMSHAIRRMGRERGIAMLPPLTTPFSAGTLRAGIATLLPAEPIPSPAVDVGEALKLGWLELWYQRKLNTATLAPCGAEALIRMRHPSWGVVPPADFLPDPADAHFRALSEFVVSRVIADWHYLVQQQGPIDLSINLPAAFFDAADAVDDLCRWMPDHPAFGGLIIEIDCAEAIARLARIVEVAKALQLSNIAIAIDSVGADWPALMDLPAAAFVELKIDRQFIAGCADDRLKQTVCRRIVEFAQSIGARSVANGVESRADFRTVHQIGVDLAQGYLFGKPMALKKFARAASKHPMLMHD</sequence>
<dbReference type="Gene3D" id="3.20.20.450">
    <property type="entry name" value="EAL domain"/>
    <property type="match status" value="1"/>
</dbReference>
<dbReference type="SMART" id="SM00052">
    <property type="entry name" value="EAL"/>
    <property type="match status" value="1"/>
</dbReference>
<evidence type="ECO:0000313" key="2">
    <source>
        <dbReference type="EMBL" id="KIZ36377.1"/>
    </source>
</evidence>
<feature type="domain" description="EAL" evidence="1">
    <location>
        <begin position="138"/>
        <end position="389"/>
    </location>
</feature>
<dbReference type="PATRIC" id="fig|1076.23.peg.6085"/>
<protein>
    <submittedName>
        <fullName evidence="2">Diguanylate phosphodiesterase</fullName>
    </submittedName>
</protein>
<dbReference type="Pfam" id="PF00563">
    <property type="entry name" value="EAL"/>
    <property type="match status" value="1"/>
</dbReference>
<dbReference type="InterPro" id="IPR001633">
    <property type="entry name" value="EAL_dom"/>
</dbReference>
<comment type="caution">
    <text evidence="2">The sequence shown here is derived from an EMBL/GenBank/DDBJ whole genome shotgun (WGS) entry which is preliminary data.</text>
</comment>
<dbReference type="InterPro" id="IPR035919">
    <property type="entry name" value="EAL_sf"/>
</dbReference>
<dbReference type="Proteomes" id="UP000032515">
    <property type="component" value="Unassembled WGS sequence"/>
</dbReference>
<dbReference type="GO" id="GO:0071111">
    <property type="term" value="F:cyclic-guanylate-specific phosphodiesterase activity"/>
    <property type="evidence" value="ECO:0007669"/>
    <property type="project" value="InterPro"/>
</dbReference>
<proteinExistence type="predicted"/>
<dbReference type="PROSITE" id="PS50883">
    <property type="entry name" value="EAL"/>
    <property type="match status" value="1"/>
</dbReference>
<evidence type="ECO:0000259" key="1">
    <source>
        <dbReference type="PROSITE" id="PS50883"/>
    </source>
</evidence>
<name>A0A0D7EA03_RHOPL</name>
<dbReference type="InterPro" id="IPR050706">
    <property type="entry name" value="Cyclic-di-GMP_PDE-like"/>
</dbReference>
<dbReference type="AlphaFoldDB" id="A0A0D7EA03"/>
<dbReference type="EMBL" id="JXXE01000582">
    <property type="protein sequence ID" value="KIZ36377.1"/>
    <property type="molecule type" value="Genomic_DNA"/>
</dbReference>
<dbReference type="InterPro" id="IPR011006">
    <property type="entry name" value="CheY-like_superfamily"/>
</dbReference>
<dbReference type="PANTHER" id="PTHR33121:SF70">
    <property type="entry name" value="SIGNALING PROTEIN YKOW"/>
    <property type="match status" value="1"/>
</dbReference>
<evidence type="ECO:0000313" key="3">
    <source>
        <dbReference type="Proteomes" id="UP000032515"/>
    </source>
</evidence>
<dbReference type="CDD" id="cd01948">
    <property type="entry name" value="EAL"/>
    <property type="match status" value="1"/>
</dbReference>
<dbReference type="SUPFAM" id="SSF141868">
    <property type="entry name" value="EAL domain-like"/>
    <property type="match status" value="1"/>
</dbReference>
<accession>A0A0D7EA03</accession>